<evidence type="ECO:0000313" key="1">
    <source>
        <dbReference type="EMBL" id="MBB5957217.1"/>
    </source>
</evidence>
<dbReference type="GO" id="GO:0008081">
    <property type="term" value="F:phosphoric diester hydrolase activity"/>
    <property type="evidence" value="ECO:0007669"/>
    <property type="project" value="InterPro"/>
</dbReference>
<dbReference type="Proteomes" id="UP000547510">
    <property type="component" value="Unassembled WGS sequence"/>
</dbReference>
<dbReference type="GO" id="GO:0006629">
    <property type="term" value="P:lipid metabolic process"/>
    <property type="evidence" value="ECO:0007669"/>
    <property type="project" value="InterPro"/>
</dbReference>
<dbReference type="Gene3D" id="3.20.20.190">
    <property type="entry name" value="Phosphatidylinositol (PI) phosphodiesterase"/>
    <property type="match status" value="1"/>
</dbReference>
<dbReference type="EMBL" id="JACHJN010000005">
    <property type="protein sequence ID" value="MBB5957217.1"/>
    <property type="molecule type" value="Genomic_DNA"/>
</dbReference>
<dbReference type="InterPro" id="IPR017946">
    <property type="entry name" value="PLC-like_Pdiesterase_TIM-brl"/>
</dbReference>
<dbReference type="RefSeq" id="WP_184692069.1">
    <property type="nucleotide sequence ID" value="NZ_JACHJN010000005.1"/>
</dbReference>
<sequence length="351" mass="37604">MPIGEALMPSLAVPGRRRLEAMRLIFGGKRTGGEARSGRFRRLSTKAIASALAVTVCSSVTAASSVNAEVGDERRSVYAIAHGVNNYESLDRALAAGANGIETDICANTAEPGMAPWYVAHDCDGPRGKPSTFDMFTRLAGLPVGHRPLLVWLDIKTPDACAHARDLCSTRGLADQAKLLTRRNIQVLYDLTGEDYEKNKPTLGGPGYANLKSTINAQDHNGVPLEGVGFWGDTETALKVFGDAGVPPGQRALEVGDCGSIHSDEVERDVDSGVAERDKQAPVEPQLAAVLVWTMYTQGIEECDNVLDRIDGIIAGHHNFGQDERDAATLKSVTETGGTDLAQEGHRLFRK</sequence>
<organism evidence="1 2">
    <name type="scientific">Saccharothrix tamanrassetensis</name>
    <dbReference type="NCBI Taxonomy" id="1051531"/>
    <lineage>
        <taxon>Bacteria</taxon>
        <taxon>Bacillati</taxon>
        <taxon>Actinomycetota</taxon>
        <taxon>Actinomycetes</taxon>
        <taxon>Pseudonocardiales</taxon>
        <taxon>Pseudonocardiaceae</taxon>
        <taxon>Saccharothrix</taxon>
    </lineage>
</organism>
<name>A0A841CM99_9PSEU</name>
<gene>
    <name evidence="1" type="ORF">FHS29_003810</name>
</gene>
<protein>
    <submittedName>
        <fullName evidence="1">Uncharacterized protein</fullName>
    </submittedName>
</protein>
<keyword evidence="2" id="KW-1185">Reference proteome</keyword>
<evidence type="ECO:0000313" key="2">
    <source>
        <dbReference type="Proteomes" id="UP000547510"/>
    </source>
</evidence>
<accession>A0A841CM99</accession>
<reference evidence="1 2" key="1">
    <citation type="submission" date="2020-08" db="EMBL/GenBank/DDBJ databases">
        <title>Genomic Encyclopedia of Type Strains, Phase III (KMG-III): the genomes of soil and plant-associated and newly described type strains.</title>
        <authorList>
            <person name="Whitman W."/>
        </authorList>
    </citation>
    <scope>NUCLEOTIDE SEQUENCE [LARGE SCALE GENOMIC DNA]</scope>
    <source>
        <strain evidence="1 2">CECT 8640</strain>
    </source>
</reference>
<dbReference type="AlphaFoldDB" id="A0A841CM99"/>
<proteinExistence type="predicted"/>
<comment type="caution">
    <text evidence="1">The sequence shown here is derived from an EMBL/GenBank/DDBJ whole genome shotgun (WGS) entry which is preliminary data.</text>
</comment>